<organism evidence="1 2">
    <name type="scientific">Bursaphelenchus xylophilus</name>
    <name type="common">Pinewood nematode worm</name>
    <name type="synonym">Aphelenchoides xylophilus</name>
    <dbReference type="NCBI Taxonomy" id="6326"/>
    <lineage>
        <taxon>Eukaryota</taxon>
        <taxon>Metazoa</taxon>
        <taxon>Ecdysozoa</taxon>
        <taxon>Nematoda</taxon>
        <taxon>Chromadorea</taxon>
        <taxon>Rhabditida</taxon>
        <taxon>Tylenchina</taxon>
        <taxon>Tylenchomorpha</taxon>
        <taxon>Aphelenchoidea</taxon>
        <taxon>Aphelenchoididae</taxon>
        <taxon>Bursaphelenchus</taxon>
    </lineage>
</organism>
<dbReference type="EMBL" id="CAJFDI010000002">
    <property type="protein sequence ID" value="CAD5213346.1"/>
    <property type="molecule type" value="Genomic_DNA"/>
</dbReference>
<comment type="caution">
    <text evidence="1">The sequence shown here is derived from an EMBL/GenBank/DDBJ whole genome shotgun (WGS) entry which is preliminary data.</text>
</comment>
<dbReference type="OrthoDB" id="5780262at2759"/>
<dbReference type="AlphaFoldDB" id="A0A7I8WN37"/>
<gene>
    <name evidence="1" type="ORF">BXYJ_LOCUS2984</name>
</gene>
<accession>A0A7I8WN37</accession>
<dbReference type="EMBL" id="CAJFCV020000002">
    <property type="protein sequence ID" value="CAG9092397.1"/>
    <property type="molecule type" value="Genomic_DNA"/>
</dbReference>
<reference evidence="1" key="1">
    <citation type="submission" date="2020-09" db="EMBL/GenBank/DDBJ databases">
        <authorList>
            <person name="Kikuchi T."/>
        </authorList>
    </citation>
    <scope>NUCLEOTIDE SEQUENCE</scope>
    <source>
        <strain evidence="1">Ka4C1</strain>
    </source>
</reference>
<dbReference type="Proteomes" id="UP000582659">
    <property type="component" value="Unassembled WGS sequence"/>
</dbReference>
<evidence type="ECO:0000313" key="2">
    <source>
        <dbReference type="Proteomes" id="UP000659654"/>
    </source>
</evidence>
<sequence>MAHRSDLPLHGVSAETCGVVLDNPSNDSSSPILHKVMCNNKKLYYLPRTVFDSNIRTLDRKKRNDCLRMHEEALAFGNNIKFKYEIRDNVRVIQSFEKGGDFFQGEARDAHNYLASLSVFSPDLTEINSEHFGYIKVDPKLLRKLAILPTPNVEIMCWYKFIILDNTGVLGDRADVQFELAELSDNQEDIDLGRLAVSAKWNQEKVIAPTRFDYGFDDDDEPEVEAKEDETFKIEKDRVGLITGLNTIFIPDLPCDAVLFTTYRPFPNTFIGCRVTCNLVWSHVCKAYFAVRPKISTGTLFDAIIYQSRKFGVFAYFETFVRSGDEHKSQFYQHPFLGLIADPNNVLDIAPIKHKNANDHKVYKVMINDFYGLENEMTHNRVDGRITRLDIVKFVGDRELEDEIEDCKKRQPKLINVKGVLIDSATGRVYCEEYAHCEFFLANTNDMPNGALIHIELATRTKNEVKPKPYFEISNFSIAPASKEMQYDPTSKRFIFKAMFDDKYKCFYSNYFGFVPLEYGEIDKKLDNIKKYTISAEQNRSVGAQTILWKGKLFSRDNF</sequence>
<protein>
    <submittedName>
        <fullName evidence="1">(pine wood nematode) hypothetical protein</fullName>
    </submittedName>
</protein>
<dbReference type="Proteomes" id="UP000659654">
    <property type="component" value="Unassembled WGS sequence"/>
</dbReference>
<evidence type="ECO:0000313" key="1">
    <source>
        <dbReference type="EMBL" id="CAD5213346.1"/>
    </source>
</evidence>
<proteinExistence type="predicted"/>
<name>A0A7I8WN37_BURXY</name>
<keyword evidence="2" id="KW-1185">Reference proteome</keyword>